<dbReference type="Gene3D" id="2.20.120.10">
    <property type="entry name" value="Multimodular pneumococcal cell wall endolysin, domain 3"/>
    <property type="match status" value="1"/>
</dbReference>
<protein>
    <recommendedName>
        <fullName evidence="3">Peptidase C51 domain-containing protein</fullName>
    </recommendedName>
</protein>
<keyword evidence="5" id="KW-1185">Reference proteome</keyword>
<dbReference type="InterPro" id="IPR007921">
    <property type="entry name" value="CHAP_dom"/>
</dbReference>
<dbReference type="Pfam" id="PF05257">
    <property type="entry name" value="CHAP"/>
    <property type="match status" value="1"/>
</dbReference>
<gene>
    <name evidence="4" type="ORF">LAD12857_21310</name>
</gene>
<feature type="domain" description="Peptidase C51" evidence="3">
    <location>
        <begin position="55"/>
        <end position="140"/>
    </location>
</feature>
<dbReference type="SUPFAM" id="SSF69360">
    <property type="entry name" value="Cell wall binding repeat"/>
    <property type="match status" value="1"/>
</dbReference>
<feature type="repeat" description="Cell wall-binding" evidence="2">
    <location>
        <begin position="205"/>
        <end position="224"/>
    </location>
</feature>
<evidence type="ECO:0000256" key="2">
    <source>
        <dbReference type="PROSITE-ProRule" id="PRU00591"/>
    </source>
</evidence>
<proteinExistence type="predicted"/>
<dbReference type="InterPro" id="IPR018337">
    <property type="entry name" value="Cell_wall/Cho-bd_repeat"/>
</dbReference>
<dbReference type="RefSeq" id="WP_346065260.1">
    <property type="nucleotide sequence ID" value="NZ_BRPJ01000035.1"/>
</dbReference>
<organism evidence="4 5">
    <name type="scientific">Lacrimispora amygdalina</name>
    <dbReference type="NCBI Taxonomy" id="253257"/>
    <lineage>
        <taxon>Bacteria</taxon>
        <taxon>Bacillati</taxon>
        <taxon>Bacillota</taxon>
        <taxon>Clostridia</taxon>
        <taxon>Lachnospirales</taxon>
        <taxon>Lachnospiraceae</taxon>
        <taxon>Lacrimispora</taxon>
    </lineage>
</organism>
<name>A0ABQ5M5I5_9FIRM</name>
<dbReference type="SUPFAM" id="SSF54001">
    <property type="entry name" value="Cysteine proteinases"/>
    <property type="match status" value="1"/>
</dbReference>
<dbReference type="Gene3D" id="2.10.270.10">
    <property type="entry name" value="Cholin Binding"/>
    <property type="match status" value="1"/>
</dbReference>
<feature type="repeat" description="Cell wall-binding" evidence="2">
    <location>
        <begin position="226"/>
        <end position="245"/>
    </location>
</feature>
<dbReference type="EMBL" id="BRPJ01000035">
    <property type="protein sequence ID" value="GLB30208.1"/>
    <property type="molecule type" value="Genomic_DNA"/>
</dbReference>
<dbReference type="InterPro" id="IPR038765">
    <property type="entry name" value="Papain-like_cys_pep_sf"/>
</dbReference>
<evidence type="ECO:0000313" key="5">
    <source>
        <dbReference type="Proteomes" id="UP001419084"/>
    </source>
</evidence>
<comment type="caution">
    <text evidence="4">The sequence shown here is derived from an EMBL/GenBank/DDBJ whole genome shotgun (WGS) entry which is preliminary data.</text>
</comment>
<dbReference type="PROSITE" id="PS51170">
    <property type="entry name" value="CW"/>
    <property type="match status" value="2"/>
</dbReference>
<dbReference type="Pfam" id="PF01473">
    <property type="entry name" value="Choline_bind_1"/>
    <property type="match status" value="2"/>
</dbReference>
<accession>A0ABQ5M5I5</accession>
<dbReference type="Proteomes" id="UP001419084">
    <property type="component" value="Unassembled WGS sequence"/>
</dbReference>
<evidence type="ECO:0000313" key="4">
    <source>
        <dbReference type="EMBL" id="GLB30208.1"/>
    </source>
</evidence>
<evidence type="ECO:0000256" key="1">
    <source>
        <dbReference type="ARBA" id="ARBA00022737"/>
    </source>
</evidence>
<sequence>MSNAVNDLINKAKAWNGYLEKKSNANLDDFTANAGSNNFTCFARDYKVHTGYNLQGQAWCAMFVSEIFVQMFGLDKAKKLLCGALYHYCPTGVNQFKAAGRWFTSPEPGDVIFFTNGTRAYHTGIVTEVTSTKVKTIEGNTSGASGVIENGGGVCQKSYSLSYERIMGYGRPDWSIVLTEEKKSGWKEEDGGWRFYNGDTGECVRNDWVQVDGKWYWFNGAGMMVTNTWYHYNEAWYYLGPDGAMCQSQLVENSGKIYAVDADGKMITEPVKLTPDQDGALQYSGLVS</sequence>
<keyword evidence="1" id="KW-0677">Repeat</keyword>
<reference evidence="4 5" key="1">
    <citation type="journal article" date="2024" name="Int. J. Syst. Evol. Microbiol.">
        <title>Lacrimispora brassicae sp. nov. isolated from fermented cabbage, and proposal of Clostridium indicum Gundawar et al. 2019 and Clostridium methoxybenzovorans Mechichi et al. 1999 as heterotypic synonyms of Lacrimispora amygdalina (Parshina et al. 2003) Haas and Blanchard 2020 and Lacrimispora indolis (McClung and McCoy 1957) Haas and Blanchard 2020, respectively.</title>
        <authorList>
            <person name="Kobayashi H."/>
            <person name="Tanizawa Y."/>
            <person name="Sakamoto M."/>
            <person name="Ohkuma M."/>
            <person name="Tohno M."/>
        </authorList>
    </citation>
    <scope>NUCLEOTIDE SEQUENCE [LARGE SCALE GENOMIC DNA]</scope>
    <source>
        <strain evidence="4 5">DSM 12857</strain>
    </source>
</reference>
<evidence type="ECO:0000259" key="3">
    <source>
        <dbReference type="Pfam" id="PF05257"/>
    </source>
</evidence>